<accession>A0A182NF16</accession>
<dbReference type="InterPro" id="IPR043030">
    <property type="entry name" value="BGBP_N_sf"/>
</dbReference>
<reference evidence="3" key="2">
    <citation type="submission" date="2020-05" db="UniProtKB">
        <authorList>
            <consortium name="EnsemblMetazoa"/>
        </authorList>
    </citation>
    <scope>IDENTIFICATION</scope>
    <source>
        <strain evidence="3">WRAIR2</strain>
    </source>
</reference>
<proteinExistence type="predicted"/>
<reference evidence="4" key="1">
    <citation type="submission" date="2013-03" db="EMBL/GenBank/DDBJ databases">
        <title>The Genome Sequence of Anopheles dirus WRAIR2.</title>
        <authorList>
            <consortium name="The Broad Institute Genomics Platform"/>
            <person name="Neafsey D.E."/>
            <person name="Walton C."/>
            <person name="Walker B."/>
            <person name="Young S.K."/>
            <person name="Zeng Q."/>
            <person name="Gargeya S."/>
            <person name="Fitzgerald M."/>
            <person name="Haas B."/>
            <person name="Abouelleil A."/>
            <person name="Allen A.W."/>
            <person name="Alvarado L."/>
            <person name="Arachchi H.M."/>
            <person name="Berlin A.M."/>
            <person name="Chapman S.B."/>
            <person name="Gainer-Dewar J."/>
            <person name="Goldberg J."/>
            <person name="Griggs A."/>
            <person name="Gujja S."/>
            <person name="Hansen M."/>
            <person name="Howarth C."/>
            <person name="Imamovic A."/>
            <person name="Ireland A."/>
            <person name="Larimer J."/>
            <person name="McCowan C."/>
            <person name="Murphy C."/>
            <person name="Pearson M."/>
            <person name="Poon T.W."/>
            <person name="Priest M."/>
            <person name="Roberts A."/>
            <person name="Saif S."/>
            <person name="Shea T."/>
            <person name="Sisk P."/>
            <person name="Sykes S."/>
            <person name="Wortman J."/>
            <person name="Nusbaum C."/>
            <person name="Birren B."/>
        </authorList>
    </citation>
    <scope>NUCLEOTIDE SEQUENCE [LARGE SCALE GENOMIC DNA]</scope>
    <source>
        <strain evidence="4">WRAIR2</strain>
    </source>
</reference>
<sequence>MKIILFTCMLIVCGTVESSVRTRRSTKCYAFNKQIQIYYPQGLLVTQRANDTLESLELEVYVNQEKHKKRSCDVCANVTTVNSDGNMVIRHPTLLARDGDLFQYKLTKHFRSRTNSTLHCKFTVSKSKLKPAPSTRPLSCPKGSGIEIATLPKTQIDYSDEKALLEATISDLTDSCHSVTNMLVLDSAQNTFDLETQLKNYTIHRLSSLLPTVDWSDMPENVYLGDEKIIFSVKTILTKKKILYMIRGTEMANEITDYDRLERSASANDDDYDSSTDVFDF</sequence>
<organism evidence="3 4">
    <name type="scientific">Anopheles dirus</name>
    <dbReference type="NCBI Taxonomy" id="7168"/>
    <lineage>
        <taxon>Eukaryota</taxon>
        <taxon>Metazoa</taxon>
        <taxon>Ecdysozoa</taxon>
        <taxon>Arthropoda</taxon>
        <taxon>Hexapoda</taxon>
        <taxon>Insecta</taxon>
        <taxon>Pterygota</taxon>
        <taxon>Neoptera</taxon>
        <taxon>Endopterygota</taxon>
        <taxon>Diptera</taxon>
        <taxon>Nematocera</taxon>
        <taxon>Culicoidea</taxon>
        <taxon>Culicidae</taxon>
        <taxon>Anophelinae</taxon>
        <taxon>Anopheles</taxon>
    </lineage>
</organism>
<dbReference type="InterPro" id="IPR031756">
    <property type="entry name" value="BGBP_N"/>
</dbReference>
<dbReference type="AlphaFoldDB" id="A0A182NF16"/>
<dbReference type="Gene3D" id="2.60.40.2140">
    <property type="entry name" value="Beta-1,3-glucan-recognition protein, N-terminal domain"/>
    <property type="match status" value="1"/>
</dbReference>
<evidence type="ECO:0000259" key="2">
    <source>
        <dbReference type="Pfam" id="PF15886"/>
    </source>
</evidence>
<keyword evidence="4" id="KW-1185">Reference proteome</keyword>
<dbReference type="EnsemblMetazoa" id="ADIR006238-RA">
    <property type="protein sequence ID" value="ADIR006238-PA"/>
    <property type="gene ID" value="ADIR006238"/>
</dbReference>
<name>A0A182NF16_9DIPT</name>
<evidence type="ECO:0000313" key="3">
    <source>
        <dbReference type="EnsemblMetazoa" id="ADIR006238-PA"/>
    </source>
</evidence>
<dbReference type="VEuPathDB" id="VectorBase:ADIR006238"/>
<protein>
    <recommendedName>
        <fullName evidence="2">CBM39 domain-containing protein</fullName>
    </recommendedName>
</protein>
<keyword evidence="1" id="KW-0732">Signal</keyword>
<feature type="signal peptide" evidence="1">
    <location>
        <begin position="1"/>
        <end position="18"/>
    </location>
</feature>
<feature type="chain" id="PRO_5008129732" description="CBM39 domain-containing protein" evidence="1">
    <location>
        <begin position="19"/>
        <end position="281"/>
    </location>
</feature>
<evidence type="ECO:0000313" key="4">
    <source>
        <dbReference type="Proteomes" id="UP000075884"/>
    </source>
</evidence>
<dbReference type="Pfam" id="PF15886">
    <property type="entry name" value="CBM39"/>
    <property type="match status" value="1"/>
</dbReference>
<dbReference type="GO" id="GO:0030246">
    <property type="term" value="F:carbohydrate binding"/>
    <property type="evidence" value="ECO:0007669"/>
    <property type="project" value="InterPro"/>
</dbReference>
<dbReference type="Proteomes" id="UP000075884">
    <property type="component" value="Unassembled WGS sequence"/>
</dbReference>
<evidence type="ECO:0000256" key="1">
    <source>
        <dbReference type="SAM" id="SignalP"/>
    </source>
</evidence>
<feature type="domain" description="CBM39" evidence="2">
    <location>
        <begin position="34"/>
        <end position="131"/>
    </location>
</feature>